<evidence type="ECO:0000313" key="4">
    <source>
        <dbReference type="EMBL" id="SCL60116.1"/>
    </source>
</evidence>
<accession>A0A1C6V1E3</accession>
<organism evidence="4 5">
    <name type="scientific">Micromonospora eburnea</name>
    <dbReference type="NCBI Taxonomy" id="227316"/>
    <lineage>
        <taxon>Bacteria</taxon>
        <taxon>Bacillati</taxon>
        <taxon>Actinomycetota</taxon>
        <taxon>Actinomycetes</taxon>
        <taxon>Micromonosporales</taxon>
        <taxon>Micromonosporaceae</taxon>
        <taxon>Micromonospora</taxon>
    </lineage>
</organism>
<keyword evidence="5" id="KW-1185">Reference proteome</keyword>
<comment type="similarity">
    <text evidence="1">Belongs to the Gfo/Idh/MocA family.</text>
</comment>
<reference evidence="5" key="1">
    <citation type="submission" date="2016-06" db="EMBL/GenBank/DDBJ databases">
        <authorList>
            <person name="Varghese N."/>
            <person name="Submissions Spin"/>
        </authorList>
    </citation>
    <scope>NUCLEOTIDE SEQUENCE [LARGE SCALE GENOMIC DNA]</scope>
    <source>
        <strain evidence="5">DSM 44814</strain>
    </source>
</reference>
<evidence type="ECO:0000256" key="2">
    <source>
        <dbReference type="ARBA" id="ARBA00023002"/>
    </source>
</evidence>
<dbReference type="InterPro" id="IPR051317">
    <property type="entry name" value="Gfo/Idh/MocA_oxidoreduct"/>
</dbReference>
<dbReference type="STRING" id="227316.GA0070604_4223"/>
<dbReference type="OrthoDB" id="3251785at2"/>
<dbReference type="EMBL" id="FMHY01000002">
    <property type="protein sequence ID" value="SCL60116.1"/>
    <property type="molecule type" value="Genomic_DNA"/>
</dbReference>
<dbReference type="Gene3D" id="3.40.50.720">
    <property type="entry name" value="NAD(P)-binding Rossmann-like Domain"/>
    <property type="match status" value="1"/>
</dbReference>
<dbReference type="PANTHER" id="PTHR43708">
    <property type="entry name" value="CONSERVED EXPRESSED OXIDOREDUCTASE (EUROFUNG)"/>
    <property type="match status" value="1"/>
</dbReference>
<dbReference type="InterPro" id="IPR000683">
    <property type="entry name" value="Gfo/Idh/MocA-like_OxRdtase_N"/>
</dbReference>
<sequence>MLNEVRLRVGVIGCGTVAQIMHLPYLRSLPDLFEIAAVSDLSPGLVDAIGRMYGVPEKHRHTDYRALLDDDVDAVLVLSSGSHGPQVLDAVNAGKHVLVEKPLSLTVREADEIEAATKKAGVTVMVGYMKRFDPGYLYGQQMVKAMSDARYVQINTLHPAEDQYIDIHGVLRFGDVPPEVAQRATRAHEELLDEAVGGLSDSLRFVYYDVFLGSMVHDINALRALVGEPEDVLFTEVWPAGSTTPSVTTVLRHPGDLRTTYTWTYLAEVRDYFEELAVLSPTQRVRIQFPSPFLKHWPTPVVVQRMEDGALIESRVQASYDEAFREELRAFHDCVTGGKAPLTDVADSRADIVVLQRILAAGAPAGLGGEAGRWR</sequence>
<evidence type="ECO:0000259" key="3">
    <source>
        <dbReference type="Pfam" id="PF01408"/>
    </source>
</evidence>
<dbReference type="SUPFAM" id="SSF51735">
    <property type="entry name" value="NAD(P)-binding Rossmann-fold domains"/>
    <property type="match status" value="1"/>
</dbReference>
<dbReference type="GO" id="GO:0016491">
    <property type="term" value="F:oxidoreductase activity"/>
    <property type="evidence" value="ECO:0007669"/>
    <property type="project" value="UniProtKB-KW"/>
</dbReference>
<name>A0A1C6V1E3_9ACTN</name>
<evidence type="ECO:0000313" key="5">
    <source>
        <dbReference type="Proteomes" id="UP000199696"/>
    </source>
</evidence>
<dbReference type="Pfam" id="PF01408">
    <property type="entry name" value="GFO_IDH_MocA"/>
    <property type="match status" value="1"/>
</dbReference>
<feature type="domain" description="Gfo/Idh/MocA-like oxidoreductase N-terminal" evidence="3">
    <location>
        <begin position="7"/>
        <end position="128"/>
    </location>
</feature>
<proteinExistence type="inferred from homology"/>
<dbReference type="AlphaFoldDB" id="A0A1C6V1E3"/>
<dbReference type="InterPro" id="IPR036291">
    <property type="entry name" value="NAD(P)-bd_dom_sf"/>
</dbReference>
<dbReference type="GO" id="GO:0000166">
    <property type="term" value="F:nucleotide binding"/>
    <property type="evidence" value="ECO:0007669"/>
    <property type="project" value="InterPro"/>
</dbReference>
<protein>
    <submittedName>
        <fullName evidence="4">Predicted dehydrogenase</fullName>
    </submittedName>
</protein>
<keyword evidence="2" id="KW-0560">Oxidoreductase</keyword>
<dbReference type="Proteomes" id="UP000199696">
    <property type="component" value="Unassembled WGS sequence"/>
</dbReference>
<evidence type="ECO:0000256" key="1">
    <source>
        <dbReference type="ARBA" id="ARBA00010928"/>
    </source>
</evidence>
<gene>
    <name evidence="4" type="ORF">GA0070604_4223</name>
</gene>
<dbReference type="PANTHER" id="PTHR43708:SF5">
    <property type="entry name" value="CONSERVED EXPRESSED OXIDOREDUCTASE (EUROFUNG)-RELATED"/>
    <property type="match status" value="1"/>
</dbReference>
<dbReference type="Gene3D" id="3.30.360.10">
    <property type="entry name" value="Dihydrodipicolinate Reductase, domain 2"/>
    <property type="match status" value="1"/>
</dbReference>